<dbReference type="CDD" id="cd03443">
    <property type="entry name" value="PaaI_thioesterase"/>
    <property type="match status" value="1"/>
</dbReference>
<dbReference type="InterPro" id="IPR006683">
    <property type="entry name" value="Thioestr_dom"/>
</dbReference>
<dbReference type="Pfam" id="PF03061">
    <property type="entry name" value="4HBT"/>
    <property type="match status" value="1"/>
</dbReference>
<evidence type="ECO:0000259" key="3">
    <source>
        <dbReference type="Pfam" id="PF03061"/>
    </source>
</evidence>
<organism evidence="4 5">
    <name type="scientific">Oleomonas cavernae</name>
    <dbReference type="NCBI Taxonomy" id="2320859"/>
    <lineage>
        <taxon>Bacteria</taxon>
        <taxon>Pseudomonadati</taxon>
        <taxon>Pseudomonadota</taxon>
        <taxon>Alphaproteobacteria</taxon>
        <taxon>Acetobacterales</taxon>
        <taxon>Acetobacteraceae</taxon>
        <taxon>Oleomonas</taxon>
    </lineage>
</organism>
<comment type="caution">
    <text evidence="4">The sequence shown here is derived from an EMBL/GenBank/DDBJ whole genome shotgun (WGS) entry which is preliminary data.</text>
</comment>
<gene>
    <name evidence="4" type="ORF">D3874_19725</name>
</gene>
<dbReference type="InterPro" id="IPR029069">
    <property type="entry name" value="HotDog_dom_sf"/>
</dbReference>
<comment type="similarity">
    <text evidence="1">Belongs to the thioesterase PaaI family.</text>
</comment>
<proteinExistence type="inferred from homology"/>
<evidence type="ECO:0000313" key="4">
    <source>
        <dbReference type="EMBL" id="RJF88930.1"/>
    </source>
</evidence>
<dbReference type="InterPro" id="IPR039298">
    <property type="entry name" value="ACOT13"/>
</dbReference>
<dbReference type="AlphaFoldDB" id="A0A418WG19"/>
<dbReference type="Gene3D" id="3.10.129.10">
    <property type="entry name" value="Hotdog Thioesterase"/>
    <property type="match status" value="1"/>
</dbReference>
<sequence>MRQCKIDCFQAPAGHLMTIEQIVILLPRKAMALPQTAPAQEPGVQFNQPGFLALIGPVRTEKNKDASWTFSFVVGEEHLNPGGVCHGGMLMSFADHVLGTVVWEAIGFKPCSTITLNTDFALAAKLGDVIEGEARVTRATRSLVFVTGALTCRGKVVLQANGIWKVLGA</sequence>
<dbReference type="EMBL" id="QYUK01000011">
    <property type="protein sequence ID" value="RJF88930.1"/>
    <property type="molecule type" value="Genomic_DNA"/>
</dbReference>
<accession>A0A418WG19</accession>
<protein>
    <submittedName>
        <fullName evidence="4">PaaI family thioesterase</fullName>
    </submittedName>
</protein>
<keyword evidence="5" id="KW-1185">Reference proteome</keyword>
<feature type="domain" description="Thioesterase" evidence="3">
    <location>
        <begin position="82"/>
        <end position="152"/>
    </location>
</feature>
<dbReference type="SUPFAM" id="SSF54637">
    <property type="entry name" value="Thioesterase/thiol ester dehydrase-isomerase"/>
    <property type="match status" value="1"/>
</dbReference>
<dbReference type="PANTHER" id="PTHR21660">
    <property type="entry name" value="THIOESTERASE SUPERFAMILY MEMBER-RELATED"/>
    <property type="match status" value="1"/>
</dbReference>
<name>A0A418WG19_9PROT</name>
<evidence type="ECO:0000313" key="5">
    <source>
        <dbReference type="Proteomes" id="UP000284605"/>
    </source>
</evidence>
<dbReference type="Proteomes" id="UP000284605">
    <property type="component" value="Unassembled WGS sequence"/>
</dbReference>
<reference evidence="4 5" key="1">
    <citation type="submission" date="2018-09" db="EMBL/GenBank/DDBJ databases">
        <authorList>
            <person name="Zhu H."/>
        </authorList>
    </citation>
    <scope>NUCLEOTIDE SEQUENCE [LARGE SCALE GENOMIC DNA]</scope>
    <source>
        <strain evidence="4 5">K1W22B-8</strain>
    </source>
</reference>
<evidence type="ECO:0000256" key="2">
    <source>
        <dbReference type="ARBA" id="ARBA00022801"/>
    </source>
</evidence>
<evidence type="ECO:0000256" key="1">
    <source>
        <dbReference type="ARBA" id="ARBA00008324"/>
    </source>
</evidence>
<dbReference type="GO" id="GO:0047617">
    <property type="term" value="F:fatty acyl-CoA hydrolase activity"/>
    <property type="evidence" value="ECO:0007669"/>
    <property type="project" value="InterPro"/>
</dbReference>
<dbReference type="PANTHER" id="PTHR21660:SF1">
    <property type="entry name" value="ACYL-COENZYME A THIOESTERASE 13"/>
    <property type="match status" value="1"/>
</dbReference>
<keyword evidence="2" id="KW-0378">Hydrolase</keyword>